<reference evidence="3 4" key="1">
    <citation type="submission" date="2019-03" db="EMBL/GenBank/DDBJ databases">
        <authorList>
            <person name="Gaulin E."/>
            <person name="Dumas B."/>
        </authorList>
    </citation>
    <scope>NUCLEOTIDE SEQUENCE [LARGE SCALE GENOMIC DNA]</scope>
    <source>
        <strain evidence="3">CBS 568.67</strain>
    </source>
</reference>
<dbReference type="InterPro" id="IPR045325">
    <property type="entry name" value="TMEM70/TMEM186/TMEM223"/>
</dbReference>
<dbReference type="EMBL" id="CAADRA010005409">
    <property type="protein sequence ID" value="VFT89582.1"/>
    <property type="molecule type" value="Genomic_DNA"/>
</dbReference>
<dbReference type="PANTHER" id="PTHR13281">
    <property type="entry name" value="TRANSMEMBRANE PROTEIN 70, MITOCHONDRIAL"/>
    <property type="match status" value="1"/>
</dbReference>
<gene>
    <name evidence="3" type="primary">Aste57867_12732</name>
    <name evidence="2" type="ORF">As57867_012684</name>
    <name evidence="3" type="ORF">ASTE57867_12732</name>
</gene>
<dbReference type="PANTHER" id="PTHR13281:SF0">
    <property type="entry name" value="TRANSMEMBRANE PROTEIN 70, MITOCHONDRIAL"/>
    <property type="match status" value="1"/>
</dbReference>
<accession>A0A485KXQ7</accession>
<dbReference type="GO" id="GO:0033615">
    <property type="term" value="P:mitochondrial proton-transporting ATP synthase complex assembly"/>
    <property type="evidence" value="ECO:0007669"/>
    <property type="project" value="TreeGrafter"/>
</dbReference>
<keyword evidence="1" id="KW-0472">Membrane</keyword>
<dbReference type="EMBL" id="VJMH01005388">
    <property type="protein sequence ID" value="KAF0696539.1"/>
    <property type="molecule type" value="Genomic_DNA"/>
</dbReference>
<sequence length="208" mass="23399">MLRRVCLTSPLLRLPKAKATIALSSHGRFFSSTEEPQEKQSVKELIYEAPLANPVRMMKGVSITSCTLTSIGMPVMCYYGQVTSSLVAQWAMCGTVMFFGMGTTALFHVLFKPYVLRLWIDRRNDDVTVETLNLVAAKTTTDFNLSDATRPDESMHPMINFKAKGKHYFIQPEGFNVEDKDVVERLLGRPLDELVPKVDDDDANTKDE</sequence>
<proteinExistence type="predicted"/>
<feature type="transmembrane region" description="Helical" evidence="1">
    <location>
        <begin position="87"/>
        <end position="111"/>
    </location>
</feature>
<keyword evidence="4" id="KW-1185">Reference proteome</keyword>
<reference evidence="2" key="2">
    <citation type="submission" date="2019-06" db="EMBL/GenBank/DDBJ databases">
        <title>Genomics analysis of Aphanomyces spp. identifies a new class of oomycete effector associated with host adaptation.</title>
        <authorList>
            <person name="Gaulin E."/>
        </authorList>
    </citation>
    <scope>NUCLEOTIDE SEQUENCE</scope>
    <source>
        <strain evidence="2">CBS 578.67</strain>
    </source>
</reference>
<name>A0A485KXQ7_9STRA</name>
<dbReference type="AlphaFoldDB" id="A0A485KXQ7"/>
<dbReference type="InterPro" id="IPR009724">
    <property type="entry name" value="TMEM70"/>
</dbReference>
<evidence type="ECO:0000256" key="1">
    <source>
        <dbReference type="SAM" id="Phobius"/>
    </source>
</evidence>
<keyword evidence="1" id="KW-1133">Transmembrane helix</keyword>
<protein>
    <submittedName>
        <fullName evidence="3">Aste57867_12732 protein</fullName>
    </submittedName>
</protein>
<evidence type="ECO:0000313" key="3">
    <source>
        <dbReference type="EMBL" id="VFT89582.1"/>
    </source>
</evidence>
<organism evidence="3 4">
    <name type="scientific">Aphanomyces stellatus</name>
    <dbReference type="NCBI Taxonomy" id="120398"/>
    <lineage>
        <taxon>Eukaryota</taxon>
        <taxon>Sar</taxon>
        <taxon>Stramenopiles</taxon>
        <taxon>Oomycota</taxon>
        <taxon>Saprolegniomycetes</taxon>
        <taxon>Saprolegniales</taxon>
        <taxon>Verrucalvaceae</taxon>
        <taxon>Aphanomyces</taxon>
    </lineage>
</organism>
<dbReference type="Proteomes" id="UP000332933">
    <property type="component" value="Unassembled WGS sequence"/>
</dbReference>
<keyword evidence="1" id="KW-0812">Transmembrane</keyword>
<dbReference type="GO" id="GO:0031966">
    <property type="term" value="C:mitochondrial membrane"/>
    <property type="evidence" value="ECO:0007669"/>
    <property type="project" value="TreeGrafter"/>
</dbReference>
<dbReference type="OrthoDB" id="156886at2759"/>
<feature type="transmembrane region" description="Helical" evidence="1">
    <location>
        <begin position="61"/>
        <end position="81"/>
    </location>
</feature>
<evidence type="ECO:0000313" key="4">
    <source>
        <dbReference type="Proteomes" id="UP000332933"/>
    </source>
</evidence>
<evidence type="ECO:0000313" key="2">
    <source>
        <dbReference type="EMBL" id="KAF0696539.1"/>
    </source>
</evidence>
<dbReference type="Pfam" id="PF06979">
    <property type="entry name" value="TMEM70"/>
    <property type="match status" value="1"/>
</dbReference>